<dbReference type="InterPro" id="IPR011152">
    <property type="entry name" value="Pesterase_MJ0912"/>
</dbReference>
<dbReference type="PANTHER" id="PTHR42850">
    <property type="entry name" value="METALLOPHOSPHOESTERASE"/>
    <property type="match status" value="1"/>
</dbReference>
<dbReference type="EMBL" id="CP043451">
    <property type="protein sequence ID" value="QEM06609.1"/>
    <property type="molecule type" value="Genomic_DNA"/>
</dbReference>
<dbReference type="InterPro" id="IPR050126">
    <property type="entry name" value="Ap4A_hydrolase"/>
</dbReference>
<evidence type="ECO:0000313" key="4">
    <source>
        <dbReference type="EMBL" id="QTE50858.1"/>
    </source>
</evidence>
<dbReference type="Proteomes" id="UP000663940">
    <property type="component" value="Chromosome"/>
</dbReference>
<accession>A0AAE6JIW8</accession>
<evidence type="ECO:0000313" key="3">
    <source>
        <dbReference type="EMBL" id="QEM06609.1"/>
    </source>
</evidence>
<evidence type="ECO:0000313" key="6">
    <source>
        <dbReference type="Proteomes" id="UP000663940"/>
    </source>
</evidence>
<dbReference type="Gene3D" id="3.60.21.10">
    <property type="match status" value="1"/>
</dbReference>
<dbReference type="EMBL" id="CP071880">
    <property type="protein sequence ID" value="QTE50858.1"/>
    <property type="molecule type" value="Genomic_DNA"/>
</dbReference>
<reference evidence="3 5" key="1">
    <citation type="submission" date="2019-08" db="EMBL/GenBank/DDBJ databases">
        <title>Comparative genome analysis confer to the adaptation heavy metal polluted environment.</title>
        <authorList>
            <person name="Li Y."/>
        </authorList>
    </citation>
    <scope>NUCLEOTIDE SEQUENCE [LARGE SCALE GENOMIC DNA]</scope>
    <source>
        <strain evidence="3 5">P2</strain>
    </source>
</reference>
<dbReference type="Proteomes" id="UP000250557">
    <property type="component" value="Chromosome"/>
</dbReference>
<dbReference type="InterPro" id="IPR024654">
    <property type="entry name" value="Calcineurin-like_PHP_lpxH"/>
</dbReference>
<dbReference type="RefSeq" id="WP_112656222.1">
    <property type="nucleotide sequence ID" value="NZ_CP043451.1"/>
</dbReference>
<feature type="domain" description="Calcineurin-like phosphoesterase" evidence="2">
    <location>
        <begin position="1"/>
        <end position="209"/>
    </location>
</feature>
<protein>
    <submittedName>
        <fullName evidence="3">Metallophosphoesterase family protein</fullName>
    </submittedName>
</protein>
<reference evidence="4 6" key="2">
    <citation type="submission" date="2021-03" db="EMBL/GenBank/DDBJ databases">
        <title>Mucilaginibacter strains isolated from gold and copper mining confer multi heavy-metal resistance.</title>
        <authorList>
            <person name="Li Y."/>
        </authorList>
    </citation>
    <scope>NUCLEOTIDE SEQUENCE [LARGE SCALE GENOMIC DNA]</scope>
    <source>
        <strain evidence="4 6">P2-4</strain>
    </source>
</reference>
<dbReference type="GO" id="GO:0016791">
    <property type="term" value="F:phosphatase activity"/>
    <property type="evidence" value="ECO:0007669"/>
    <property type="project" value="TreeGrafter"/>
</dbReference>
<dbReference type="CDD" id="cd00838">
    <property type="entry name" value="MPP_superfamily"/>
    <property type="match status" value="1"/>
</dbReference>
<sequence>MKIAVISDIHANLPALEAVLADIGKHKPDQVYCLGDLVNFAPWPNEVIDLLRAHQIPTLCGNHDLAIGLNQSDFAFSYQTPEEREAGLKAIAYTNAVLTDSNRIYLRSLPKFLRLEPELPAGKAQVLLTHGSPRSVGEYVFEDFPEGTLVRIMDEYVTDILIMGHTHRPYYRKLFDKQAGSYKWAINAGSVGKPKDGDARAAYLMLTTAKGAGLDIGIKRVPYPVQQVEQAIRESRVPDIYATLLSKA</sequence>
<proteinExistence type="inferred from homology"/>
<dbReference type="Pfam" id="PF12850">
    <property type="entry name" value="Metallophos_2"/>
    <property type="match status" value="1"/>
</dbReference>
<evidence type="ECO:0000256" key="1">
    <source>
        <dbReference type="ARBA" id="ARBA00008950"/>
    </source>
</evidence>
<keyword evidence="6" id="KW-1185">Reference proteome</keyword>
<dbReference type="GO" id="GO:0005737">
    <property type="term" value="C:cytoplasm"/>
    <property type="evidence" value="ECO:0007669"/>
    <property type="project" value="TreeGrafter"/>
</dbReference>
<evidence type="ECO:0000259" key="2">
    <source>
        <dbReference type="Pfam" id="PF12850"/>
    </source>
</evidence>
<name>A0AAE6JIW8_9SPHI</name>
<dbReference type="InterPro" id="IPR029052">
    <property type="entry name" value="Metallo-depent_PP-like"/>
</dbReference>
<dbReference type="PIRSF" id="PIRSF000883">
    <property type="entry name" value="Pesterase_MJ0912"/>
    <property type="match status" value="1"/>
</dbReference>
<dbReference type="PANTHER" id="PTHR42850:SF2">
    <property type="entry name" value="BLL5683 PROTEIN"/>
    <property type="match status" value="1"/>
</dbReference>
<evidence type="ECO:0000313" key="5">
    <source>
        <dbReference type="Proteomes" id="UP000250557"/>
    </source>
</evidence>
<dbReference type="AlphaFoldDB" id="A0AAE6JIW8"/>
<gene>
    <name evidence="3" type="ORF">DIU31_025015</name>
    <name evidence="4" type="ORF">J3L21_02410</name>
</gene>
<comment type="similarity">
    <text evidence="1">Belongs to the metallophosphoesterase superfamily. YfcE family.</text>
</comment>
<organism evidence="3 5">
    <name type="scientific">Mucilaginibacter rubeus</name>
    <dbReference type="NCBI Taxonomy" id="2027860"/>
    <lineage>
        <taxon>Bacteria</taxon>
        <taxon>Pseudomonadati</taxon>
        <taxon>Bacteroidota</taxon>
        <taxon>Sphingobacteriia</taxon>
        <taxon>Sphingobacteriales</taxon>
        <taxon>Sphingobacteriaceae</taxon>
        <taxon>Mucilaginibacter</taxon>
    </lineage>
</organism>
<dbReference type="SUPFAM" id="SSF56300">
    <property type="entry name" value="Metallo-dependent phosphatases"/>
    <property type="match status" value="1"/>
</dbReference>